<gene>
    <name evidence="2" type="ORF">CEN44_22965</name>
</gene>
<evidence type="ECO:0000313" key="3">
    <source>
        <dbReference type="Proteomes" id="UP000235036"/>
    </source>
</evidence>
<feature type="transmembrane region" description="Helical" evidence="1">
    <location>
        <begin position="295"/>
        <end position="320"/>
    </location>
</feature>
<keyword evidence="3" id="KW-1185">Reference proteome</keyword>
<sequence length="346" mass="39467">MVSHAKTKEFQPKPLGMYLVEAELITPTELNIALEEQKVSGKQLGEILVMLGLIKQQTIEYFMEKVVLPERQKFNNTSSDADRSKSKHLSVLEQVDPTKTRKYHQLDVFLSAKRVVKFLLGIVFFLTIISVVVNFTEHYLPDYPSRELFKDLFDLDSEMNIPSLYSAGALLFCSILLATISKAKKAAGNNDYRSWAGLSIVFVYLSFDEFISIHEKLILPLRNALHTRGFLYYPWVIAGAICVALFLLLFWRFVITLPKKIRRLFLIAGTIYIAGAIGAEMVGGFYADYYTDTNMIFVLITTLEEVLEMMGVIVFIYGLLSYISSYMNGIDVEFHIIDSKKQRLIT</sequence>
<keyword evidence="1" id="KW-0472">Membrane</keyword>
<dbReference type="RefSeq" id="WP_102205662.1">
    <property type="nucleotide sequence ID" value="NZ_CAWNVR010000662.1"/>
</dbReference>
<feature type="transmembrane region" description="Helical" evidence="1">
    <location>
        <begin position="118"/>
        <end position="140"/>
    </location>
</feature>
<feature type="transmembrane region" description="Helical" evidence="1">
    <location>
        <begin position="192"/>
        <end position="211"/>
    </location>
</feature>
<feature type="transmembrane region" description="Helical" evidence="1">
    <location>
        <begin position="231"/>
        <end position="251"/>
    </location>
</feature>
<feature type="transmembrane region" description="Helical" evidence="1">
    <location>
        <begin position="160"/>
        <end position="180"/>
    </location>
</feature>
<feature type="transmembrane region" description="Helical" evidence="1">
    <location>
        <begin position="263"/>
        <end position="283"/>
    </location>
</feature>
<keyword evidence="1" id="KW-1133">Transmembrane helix</keyword>
<dbReference type="EMBL" id="NRQW01000533">
    <property type="protein sequence ID" value="PLZ85175.1"/>
    <property type="molecule type" value="Genomic_DNA"/>
</dbReference>
<dbReference type="AlphaFoldDB" id="A0A2N6JXI6"/>
<comment type="caution">
    <text evidence="2">The sequence shown here is derived from an EMBL/GenBank/DDBJ whole genome shotgun (WGS) entry which is preliminary data.</text>
</comment>
<evidence type="ECO:0000313" key="2">
    <source>
        <dbReference type="EMBL" id="PLZ85175.1"/>
    </source>
</evidence>
<accession>A0A2N6JXI6</accession>
<reference evidence="2 3" key="1">
    <citation type="submission" date="2017-08" db="EMBL/GenBank/DDBJ databases">
        <title>Genomes of Fischerella (Mastigocladus) sp. strains.</title>
        <authorList>
            <person name="Miller S.R."/>
        </authorList>
    </citation>
    <scope>NUCLEOTIDE SEQUENCE [LARGE SCALE GENOMIC DNA]</scope>
    <source>
        <strain evidence="2 3">CCMEE 5323</strain>
    </source>
</reference>
<proteinExistence type="predicted"/>
<dbReference type="InterPro" id="IPR037257">
    <property type="entry name" value="T2SS_E_N_sf"/>
</dbReference>
<dbReference type="Proteomes" id="UP000235036">
    <property type="component" value="Unassembled WGS sequence"/>
</dbReference>
<name>A0A2N6JXI6_FISMU</name>
<evidence type="ECO:0000256" key="1">
    <source>
        <dbReference type="SAM" id="Phobius"/>
    </source>
</evidence>
<organism evidence="2 3">
    <name type="scientific">Fischerella muscicola CCMEE 5323</name>
    <dbReference type="NCBI Taxonomy" id="2019572"/>
    <lineage>
        <taxon>Bacteria</taxon>
        <taxon>Bacillati</taxon>
        <taxon>Cyanobacteriota</taxon>
        <taxon>Cyanophyceae</taxon>
        <taxon>Nostocales</taxon>
        <taxon>Hapalosiphonaceae</taxon>
        <taxon>Fischerella</taxon>
    </lineage>
</organism>
<keyword evidence="1" id="KW-0812">Transmembrane</keyword>
<dbReference type="SUPFAM" id="SSF160246">
    <property type="entry name" value="EspE N-terminal domain-like"/>
    <property type="match status" value="1"/>
</dbReference>
<protein>
    <submittedName>
        <fullName evidence="2">Uncharacterized protein</fullName>
    </submittedName>
</protein>